<organism evidence="2 3">
    <name type="scientific">Kingella negevensis</name>
    <dbReference type="NCBI Taxonomy" id="1522312"/>
    <lineage>
        <taxon>Bacteria</taxon>
        <taxon>Pseudomonadati</taxon>
        <taxon>Pseudomonadota</taxon>
        <taxon>Betaproteobacteria</taxon>
        <taxon>Neisseriales</taxon>
        <taxon>Neisseriaceae</taxon>
        <taxon>Kingella</taxon>
    </lineage>
</organism>
<dbReference type="AlphaFoldDB" id="A0A238TCC9"/>
<dbReference type="Proteomes" id="UP000215450">
    <property type="component" value="Unassembled WGS sequence"/>
</dbReference>
<dbReference type="RefSeq" id="WP_095062645.1">
    <property type="nucleotide sequence ID" value="NZ_FXUV02000014.1"/>
</dbReference>
<name>A0A238TCC9_9NEIS</name>
<reference evidence="1" key="1">
    <citation type="submission" date="2017-05" db="EMBL/GenBank/DDBJ databases">
        <authorList>
            <person name="Song R."/>
            <person name="Chenine A.L."/>
            <person name="Ruprecht R.M."/>
        </authorList>
    </citation>
    <scope>NUCLEOTIDE SEQUENCE</scope>
    <source>
        <strain evidence="1">Kingella_eburonensis</strain>
    </source>
</reference>
<dbReference type="STRING" id="1522312.GCA_900177895_01250"/>
<dbReference type="EMBL" id="FXUV01000021">
    <property type="protein sequence ID" value="SMQ12445.1"/>
    <property type="molecule type" value="Genomic_DNA"/>
</dbReference>
<protein>
    <submittedName>
        <fullName evidence="2">Uncharacterized protein</fullName>
    </submittedName>
</protein>
<proteinExistence type="predicted"/>
<accession>A0A238TCC9</accession>
<dbReference type="EMBL" id="FXUV02000014">
    <property type="protein sequence ID" value="SNB61867.1"/>
    <property type="molecule type" value="Genomic_DNA"/>
</dbReference>
<sequence length="113" mass="12760">MENNEINKINNSGYSGLIGLLNNPHLLAQLENFNDSLTLTDKQKSYLSSASHATFIAFSSVLSIFTQMAEKNRKLPNSWDKVPQEEVDEALFELNMITADLMLFLADLQQRLP</sequence>
<reference evidence="2 3" key="2">
    <citation type="submission" date="2017-06" db="EMBL/GenBank/DDBJ databases">
        <authorList>
            <person name="Kim H.J."/>
            <person name="Triplett B.A."/>
        </authorList>
    </citation>
    <scope>NUCLEOTIDE SEQUENCE [LARGE SCALE GENOMIC DNA]</scope>
    <source>
        <strain evidence="2">Kingella_eburonensis</strain>
    </source>
</reference>
<keyword evidence="3" id="KW-1185">Reference proteome</keyword>
<evidence type="ECO:0000313" key="3">
    <source>
        <dbReference type="Proteomes" id="UP000215450"/>
    </source>
</evidence>
<evidence type="ECO:0000313" key="2">
    <source>
        <dbReference type="EMBL" id="SNB61867.1"/>
    </source>
</evidence>
<gene>
    <name evidence="2" type="ORF">KEBURONENSIS_00932</name>
    <name evidence="1" type="ORF">KEBURONENSIS_01345</name>
</gene>
<evidence type="ECO:0000313" key="1">
    <source>
        <dbReference type="EMBL" id="SMQ12445.1"/>
    </source>
</evidence>